<dbReference type="AlphaFoldDB" id="A0A7W6DMW2"/>
<dbReference type="EMBL" id="JACIEJ010000005">
    <property type="protein sequence ID" value="MBB3986076.1"/>
    <property type="molecule type" value="Genomic_DNA"/>
</dbReference>
<dbReference type="RefSeq" id="WP_183966178.1">
    <property type="nucleotide sequence ID" value="NZ_BAABBZ010000007.1"/>
</dbReference>
<dbReference type="InterPro" id="IPR018772">
    <property type="entry name" value="Transcription_activator_HlyU"/>
</dbReference>
<name>A0A7W6DMW2_9RHOB</name>
<reference evidence="1 2" key="1">
    <citation type="submission" date="2020-08" db="EMBL/GenBank/DDBJ databases">
        <title>Genomic Encyclopedia of Type Strains, Phase IV (KMG-IV): sequencing the most valuable type-strain genomes for metagenomic binning, comparative biology and taxonomic classification.</title>
        <authorList>
            <person name="Goeker M."/>
        </authorList>
    </citation>
    <scope>NUCLEOTIDE SEQUENCE [LARGE SCALE GENOMIC DNA]</scope>
    <source>
        <strain evidence="1 2">DSM 102235</strain>
    </source>
</reference>
<sequence>MSFWKKLFGTGGAAEKPAAEPIEYKGFRITPQPMSDDGGYRICALIEGEVDGETKTHQLIRADVIRDAEECAAASVAKAKQMIDQVGAGVFRA</sequence>
<keyword evidence="2" id="KW-1185">Reference proteome</keyword>
<dbReference type="Proteomes" id="UP000541426">
    <property type="component" value="Unassembled WGS sequence"/>
</dbReference>
<accession>A0A7W6DMW2</accession>
<protein>
    <recommendedName>
        <fullName evidence="3">Transcriptional activator HlyU</fullName>
    </recommendedName>
</protein>
<dbReference type="Pfam" id="PF10115">
    <property type="entry name" value="HlyU"/>
    <property type="match status" value="1"/>
</dbReference>
<evidence type="ECO:0000313" key="1">
    <source>
        <dbReference type="EMBL" id="MBB3986076.1"/>
    </source>
</evidence>
<comment type="caution">
    <text evidence="1">The sequence shown here is derived from an EMBL/GenBank/DDBJ whole genome shotgun (WGS) entry which is preliminary data.</text>
</comment>
<evidence type="ECO:0000313" key="2">
    <source>
        <dbReference type="Proteomes" id="UP000541426"/>
    </source>
</evidence>
<evidence type="ECO:0008006" key="3">
    <source>
        <dbReference type="Google" id="ProtNLM"/>
    </source>
</evidence>
<organism evidence="1 2">
    <name type="scientific">Sagittula marina</name>
    <dbReference type="NCBI Taxonomy" id="943940"/>
    <lineage>
        <taxon>Bacteria</taxon>
        <taxon>Pseudomonadati</taxon>
        <taxon>Pseudomonadota</taxon>
        <taxon>Alphaproteobacteria</taxon>
        <taxon>Rhodobacterales</taxon>
        <taxon>Roseobacteraceae</taxon>
        <taxon>Sagittula</taxon>
    </lineage>
</organism>
<proteinExistence type="predicted"/>
<gene>
    <name evidence="1" type="ORF">GGQ68_002414</name>
</gene>